<feature type="region of interest" description="Disordered" evidence="4">
    <location>
        <begin position="70"/>
        <end position="119"/>
    </location>
</feature>
<feature type="compositionally biased region" description="Polar residues" evidence="4">
    <location>
        <begin position="76"/>
        <end position="115"/>
    </location>
</feature>
<organism evidence="7 8">
    <name type="scientific">Dioszegia hungarica</name>
    <dbReference type="NCBI Taxonomy" id="4972"/>
    <lineage>
        <taxon>Eukaryota</taxon>
        <taxon>Fungi</taxon>
        <taxon>Dikarya</taxon>
        <taxon>Basidiomycota</taxon>
        <taxon>Agaricomycotina</taxon>
        <taxon>Tremellomycetes</taxon>
        <taxon>Tremellales</taxon>
        <taxon>Bulleribasidiaceae</taxon>
        <taxon>Dioszegia</taxon>
    </lineage>
</organism>
<evidence type="ECO:0000259" key="6">
    <source>
        <dbReference type="PROSITE" id="PS50195"/>
    </source>
</evidence>
<accession>A0AA38HB11</accession>
<dbReference type="SUPFAM" id="SSF54277">
    <property type="entry name" value="CAD &amp; PB1 domains"/>
    <property type="match status" value="1"/>
</dbReference>
<dbReference type="GO" id="GO:0043332">
    <property type="term" value="C:mating projection tip"/>
    <property type="evidence" value="ECO:0007669"/>
    <property type="project" value="TreeGrafter"/>
</dbReference>
<dbReference type="PANTHER" id="PTHR15706:SF2">
    <property type="entry name" value="SH3 AND PX DOMAIN-CONTAINING PROTEIN 2A"/>
    <property type="match status" value="1"/>
</dbReference>
<feature type="region of interest" description="Disordered" evidence="4">
    <location>
        <begin position="455"/>
        <end position="582"/>
    </location>
</feature>
<dbReference type="SMART" id="SM00326">
    <property type="entry name" value="SH3"/>
    <property type="match status" value="2"/>
</dbReference>
<dbReference type="RefSeq" id="XP_052945653.1">
    <property type="nucleotide sequence ID" value="XM_053092994.1"/>
</dbReference>
<feature type="compositionally biased region" description="Low complexity" evidence="4">
    <location>
        <begin position="498"/>
        <end position="507"/>
    </location>
</feature>
<feature type="compositionally biased region" description="Low complexity" evidence="4">
    <location>
        <begin position="236"/>
        <end position="247"/>
    </location>
</feature>
<dbReference type="SUPFAM" id="SSF50044">
    <property type="entry name" value="SH3-domain"/>
    <property type="match status" value="2"/>
</dbReference>
<dbReference type="GO" id="GO:0005737">
    <property type="term" value="C:cytoplasm"/>
    <property type="evidence" value="ECO:0007669"/>
    <property type="project" value="TreeGrafter"/>
</dbReference>
<dbReference type="Gene3D" id="3.30.1520.10">
    <property type="entry name" value="Phox-like domain"/>
    <property type="match status" value="1"/>
</dbReference>
<dbReference type="PROSITE" id="PS50002">
    <property type="entry name" value="SH3"/>
    <property type="match status" value="2"/>
</dbReference>
<dbReference type="CDD" id="cd11879">
    <property type="entry name" value="SH3_Bem1p_2"/>
    <property type="match status" value="1"/>
</dbReference>
<feature type="compositionally biased region" description="Polar residues" evidence="4">
    <location>
        <begin position="558"/>
        <end position="568"/>
    </location>
</feature>
<keyword evidence="1 3" id="KW-0728">SH3 domain</keyword>
<dbReference type="InterPro" id="IPR001452">
    <property type="entry name" value="SH3_domain"/>
</dbReference>
<gene>
    <name evidence="7" type="ORF">MKK02DRAFT_44573</name>
</gene>
<sequence>MSLGRPATKVAPPQKVIRALESHRSTNPQELSYQKGDFWYVTSERDGWYEALNPLTGSRGLVPRQDFEEFNKGGINKSSTRPPSQEASRSNTPNTGPAHLSMSSNSRSPPTQTVSPADPVKRQPLYAIVQYDFAAERPDELDAKAGEPIVIIAQSNHEWFVAKPIGKLGGPGLIPVAFVQIRDTVTGKPVDRIPDSIPLVEEWKKQTADYNAAKIPLGRFDFAGSNSSVTDSPYAQSSSSGGRNSQQMPRSGSQSSLSIPQLKGKNGSRGSQGAVRSPLYRPEVDPHLPPGRLTSLSVPSFHNESGNYWFRLQVTFLPDDPSGPGYTLTLYRTYEDFYEFQITLLDTFPYEAGRQSADRPDSSPPERILPYMPGPVEEEIDHELTEYRREELDAYVQALIDLGDRGRDDLLRHELFRAFFAAKYGDYCEEVARTDGGAGGAEGVEELDERMGGMNLRENEGYGANGHARGPSPSQSRVDSGSSYDRRSGGPSQPQPGPSRSGSSRNPSPLPPIDTSRPSSSGSQAYPASAHVRQPSSSAHSHGHHSQQQHSATPFSAGPSTGASSSFSGPAGRASGGANPPPYIKIKIYDRSTDDLIAIRVHPDVNYTELFDKVRARLGNEITVLRYRTGMGSGVNPANGGGYEELRDDDELRWWLSKEDQKMVLYAEQ</sequence>
<feature type="domain" description="SH3" evidence="5">
    <location>
        <begin position="12"/>
        <end position="72"/>
    </location>
</feature>
<dbReference type="InterPro" id="IPR035549">
    <property type="entry name" value="Bem1/Scd2_SH3_2"/>
</dbReference>
<keyword evidence="8" id="KW-1185">Reference proteome</keyword>
<feature type="compositionally biased region" description="Polar residues" evidence="4">
    <location>
        <begin position="248"/>
        <end position="259"/>
    </location>
</feature>
<dbReference type="GO" id="GO:0030674">
    <property type="term" value="F:protein-macromolecule adaptor activity"/>
    <property type="evidence" value="ECO:0007669"/>
    <property type="project" value="TreeGrafter"/>
</dbReference>
<proteinExistence type="predicted"/>
<feature type="region of interest" description="Disordered" evidence="4">
    <location>
        <begin position="353"/>
        <end position="373"/>
    </location>
</feature>
<dbReference type="EMBL" id="JAKWFO010000005">
    <property type="protein sequence ID" value="KAI9635876.1"/>
    <property type="molecule type" value="Genomic_DNA"/>
</dbReference>
<dbReference type="GO" id="GO:0035091">
    <property type="term" value="F:phosphatidylinositol binding"/>
    <property type="evidence" value="ECO:0007669"/>
    <property type="project" value="InterPro"/>
</dbReference>
<dbReference type="Pfam" id="PF00787">
    <property type="entry name" value="PX"/>
    <property type="match status" value="1"/>
</dbReference>
<dbReference type="InterPro" id="IPR051228">
    <property type="entry name" value="NADPH_Oxidase/PX-Domain"/>
</dbReference>
<dbReference type="Gene3D" id="3.10.20.90">
    <property type="entry name" value="Phosphatidylinositol 3-kinase Catalytic Subunit, Chain A, domain 1"/>
    <property type="match status" value="1"/>
</dbReference>
<dbReference type="Pfam" id="PF07653">
    <property type="entry name" value="SH3_2"/>
    <property type="match status" value="1"/>
</dbReference>
<reference evidence="7" key="1">
    <citation type="journal article" date="2022" name="G3 (Bethesda)">
        <title>High quality genome of the basidiomycete yeast Dioszegia hungarica PDD-24b-2 isolated from cloud water.</title>
        <authorList>
            <person name="Jarrige D."/>
            <person name="Haridas S."/>
            <person name="Bleykasten-Grosshans C."/>
            <person name="Joly M."/>
            <person name="Nadalig T."/>
            <person name="Sancelme M."/>
            <person name="Vuilleumier S."/>
            <person name="Grigoriev I.V."/>
            <person name="Amato P."/>
            <person name="Bringel F."/>
        </authorList>
    </citation>
    <scope>NUCLEOTIDE SEQUENCE</scope>
    <source>
        <strain evidence="7">PDD-24b-2</strain>
    </source>
</reference>
<evidence type="ECO:0000256" key="4">
    <source>
        <dbReference type="SAM" id="MobiDB-lite"/>
    </source>
</evidence>
<dbReference type="AlphaFoldDB" id="A0AA38HB11"/>
<dbReference type="SMART" id="SM00312">
    <property type="entry name" value="PX"/>
    <property type="match status" value="1"/>
</dbReference>
<dbReference type="Gene3D" id="2.30.30.40">
    <property type="entry name" value="SH3 Domains"/>
    <property type="match status" value="2"/>
</dbReference>
<dbReference type="InterPro" id="IPR035550">
    <property type="entry name" value="Bem1/Scd2_PX"/>
</dbReference>
<dbReference type="GeneID" id="77732199"/>
<dbReference type="PROSITE" id="PS50195">
    <property type="entry name" value="PX"/>
    <property type="match status" value="1"/>
</dbReference>
<evidence type="ECO:0000313" key="8">
    <source>
        <dbReference type="Proteomes" id="UP001164286"/>
    </source>
</evidence>
<feature type="domain" description="SH3" evidence="5">
    <location>
        <begin position="122"/>
        <end position="184"/>
    </location>
</feature>
<feature type="compositionally biased region" description="Polar residues" evidence="4">
    <location>
        <begin position="516"/>
        <end position="526"/>
    </location>
</feature>
<protein>
    <submittedName>
        <fullName evidence="7">Protein scd2/ral3</fullName>
    </submittedName>
</protein>
<keyword evidence="2" id="KW-0677">Repeat</keyword>
<evidence type="ECO:0000256" key="3">
    <source>
        <dbReference type="PROSITE-ProRule" id="PRU00192"/>
    </source>
</evidence>
<evidence type="ECO:0000256" key="2">
    <source>
        <dbReference type="ARBA" id="ARBA00022737"/>
    </source>
</evidence>
<name>A0AA38HB11_9TREE</name>
<feature type="domain" description="PX" evidence="6">
    <location>
        <begin position="288"/>
        <end position="427"/>
    </location>
</feature>
<evidence type="ECO:0000259" key="5">
    <source>
        <dbReference type="PROSITE" id="PS50002"/>
    </source>
</evidence>
<dbReference type="InterPro" id="IPR036871">
    <property type="entry name" value="PX_dom_sf"/>
</dbReference>
<dbReference type="PANTHER" id="PTHR15706">
    <property type="entry name" value="SH3 MULTIPLE DOMAIN"/>
    <property type="match status" value="1"/>
</dbReference>
<feature type="region of interest" description="Disordered" evidence="4">
    <location>
        <begin position="228"/>
        <end position="291"/>
    </location>
</feature>
<dbReference type="InterPro" id="IPR001683">
    <property type="entry name" value="PX_dom"/>
</dbReference>
<comment type="caution">
    <text evidence="7">The sequence shown here is derived from an EMBL/GenBank/DDBJ whole genome shotgun (WGS) entry which is preliminary data.</text>
</comment>
<dbReference type="Pfam" id="PF00018">
    <property type="entry name" value="SH3_1"/>
    <property type="match status" value="1"/>
</dbReference>
<evidence type="ECO:0000313" key="7">
    <source>
        <dbReference type="EMBL" id="KAI9635876.1"/>
    </source>
</evidence>
<dbReference type="Proteomes" id="UP001164286">
    <property type="component" value="Unassembled WGS sequence"/>
</dbReference>
<dbReference type="SUPFAM" id="SSF64268">
    <property type="entry name" value="PX domain"/>
    <property type="match status" value="1"/>
</dbReference>
<dbReference type="GO" id="GO:0000747">
    <property type="term" value="P:conjugation with cellular fusion"/>
    <property type="evidence" value="ECO:0007669"/>
    <property type="project" value="TreeGrafter"/>
</dbReference>
<dbReference type="CDD" id="cd06890">
    <property type="entry name" value="PX_Bem1p"/>
    <property type="match status" value="1"/>
</dbReference>
<dbReference type="InterPro" id="IPR036028">
    <property type="entry name" value="SH3-like_dom_sf"/>
</dbReference>
<evidence type="ECO:0000256" key="1">
    <source>
        <dbReference type="ARBA" id="ARBA00022443"/>
    </source>
</evidence>